<sequence>MIHHILCGFPLLFSAGIPGWDAAGLANGGRQYVLIDYKLLTLFKIPSRISAFFSANGEFNIS</sequence>
<protein>
    <submittedName>
        <fullName evidence="1">Uncharacterized protein</fullName>
    </submittedName>
</protein>
<evidence type="ECO:0000313" key="2">
    <source>
        <dbReference type="Proteomes" id="UP000011907"/>
    </source>
</evidence>
<organism evidence="1 2">
    <name type="scientific">Bacillus sonorensis L12</name>
    <dbReference type="NCBI Taxonomy" id="1274524"/>
    <lineage>
        <taxon>Bacteria</taxon>
        <taxon>Bacillati</taxon>
        <taxon>Bacillota</taxon>
        <taxon>Bacilli</taxon>
        <taxon>Bacillales</taxon>
        <taxon>Bacillaceae</taxon>
        <taxon>Bacillus</taxon>
    </lineage>
</organism>
<dbReference type="AlphaFoldDB" id="M5NZI2"/>
<gene>
    <name evidence="1" type="ORF">BSONL12_21769</name>
</gene>
<reference evidence="1 2" key="1">
    <citation type="journal article" date="2013" name="Genome Announc.">
        <title>Draft Whole-Genome Sequence of Bacillus sonorensis Strain L12, a Source of Nonribosomal Lipopeptides.</title>
        <authorList>
            <person name="Adimpong D.B."/>
            <person name="Sorensen K.I."/>
            <person name="Nielsen D.S."/>
            <person name="Thorsen L."/>
            <person name="Rasmussen T.B."/>
            <person name="Derkx P.M."/>
            <person name="Jespersen L."/>
        </authorList>
    </citation>
    <scope>NUCLEOTIDE SEQUENCE [LARGE SCALE GENOMIC DNA]</scope>
    <source>
        <strain evidence="1 2">L12</strain>
    </source>
</reference>
<dbReference type="Proteomes" id="UP000011907">
    <property type="component" value="Unassembled WGS sequence"/>
</dbReference>
<name>M5NZI2_9BACI</name>
<comment type="caution">
    <text evidence="1">The sequence shown here is derived from an EMBL/GenBank/DDBJ whole genome shotgun (WGS) entry which is preliminary data.</text>
</comment>
<proteinExistence type="predicted"/>
<evidence type="ECO:0000313" key="1">
    <source>
        <dbReference type="EMBL" id="EME72578.1"/>
    </source>
</evidence>
<accession>M5NZI2</accession>
<dbReference type="EMBL" id="AOFM01000015">
    <property type="protein sequence ID" value="EME72578.1"/>
    <property type="molecule type" value="Genomic_DNA"/>
</dbReference>